<evidence type="ECO:0000256" key="2">
    <source>
        <dbReference type="SAM" id="Phobius"/>
    </source>
</evidence>
<organism evidence="3 4">
    <name type="scientific">Acanthaster planci</name>
    <name type="common">Crown-of-thorns starfish</name>
    <dbReference type="NCBI Taxonomy" id="133434"/>
    <lineage>
        <taxon>Eukaryota</taxon>
        <taxon>Metazoa</taxon>
        <taxon>Echinodermata</taxon>
        <taxon>Eleutherozoa</taxon>
        <taxon>Asterozoa</taxon>
        <taxon>Asteroidea</taxon>
        <taxon>Valvatacea</taxon>
        <taxon>Valvatida</taxon>
        <taxon>Acanthasteridae</taxon>
        <taxon>Acanthaster</taxon>
    </lineage>
</organism>
<gene>
    <name evidence="4 5 6" type="primary">LOC110986683</name>
</gene>
<evidence type="ECO:0000313" key="6">
    <source>
        <dbReference type="RefSeq" id="XP_022104492.1"/>
    </source>
</evidence>
<feature type="region of interest" description="Disordered" evidence="1">
    <location>
        <begin position="33"/>
        <end position="62"/>
    </location>
</feature>
<proteinExistence type="predicted"/>
<protein>
    <submittedName>
        <fullName evidence="4 5">Uncharacterized protein LOC110986683</fullName>
    </submittedName>
</protein>
<dbReference type="GeneID" id="110986683"/>
<name>A0A8B7ZMA8_ACAPL</name>
<dbReference type="OMA" id="VKCIVAV"/>
<feature type="transmembrane region" description="Helical" evidence="2">
    <location>
        <begin position="7"/>
        <end position="28"/>
    </location>
</feature>
<keyword evidence="3" id="KW-1185">Reference proteome</keyword>
<dbReference type="OrthoDB" id="5986675at2759"/>
<evidence type="ECO:0000256" key="1">
    <source>
        <dbReference type="SAM" id="MobiDB-lite"/>
    </source>
</evidence>
<keyword evidence="2" id="KW-0472">Membrane</keyword>
<feature type="compositionally biased region" description="Polar residues" evidence="1">
    <location>
        <begin position="44"/>
        <end position="55"/>
    </location>
</feature>
<evidence type="ECO:0000313" key="3">
    <source>
        <dbReference type="Proteomes" id="UP000694845"/>
    </source>
</evidence>
<keyword evidence="2" id="KW-0812">Transmembrane</keyword>
<reference evidence="4 5" key="1">
    <citation type="submission" date="2025-04" db="UniProtKB">
        <authorList>
            <consortium name="RefSeq"/>
        </authorList>
    </citation>
    <scope>IDENTIFICATION</scope>
</reference>
<dbReference type="Proteomes" id="UP000694845">
    <property type="component" value="Unplaced"/>
</dbReference>
<dbReference type="KEGG" id="aplc:110986683"/>
<dbReference type="RefSeq" id="XP_022104476.1">
    <property type="nucleotide sequence ID" value="XM_022248784.1"/>
</dbReference>
<dbReference type="RefSeq" id="XP_022104484.1">
    <property type="nucleotide sequence ID" value="XM_022248792.1"/>
</dbReference>
<keyword evidence="2" id="KW-1133">Transmembrane helix</keyword>
<evidence type="ECO:0000313" key="5">
    <source>
        <dbReference type="RefSeq" id="XP_022104484.1"/>
    </source>
</evidence>
<sequence length="226" mass="24284">MSSRVKWVVGGVVVCLILTVIIVVAVTVSKANRNEEKSEAAPPTNDQPRLTTLKGNTGGLAPTNQPGLTASATFVNKSVTLASVAVFTADRLEIKLNCTFQYYVSPENLQILNDTYGPAYELILVFSATDAVKGVGSQFSFRQYAYERDAVEQALSDAVRSRLQGTCCEPSCQTLPGGCEAGCKPTQECTDQDRGLFANVLFFRLDAVDIPDIILSRLPTASPPAK</sequence>
<evidence type="ECO:0000313" key="4">
    <source>
        <dbReference type="RefSeq" id="XP_022104476.1"/>
    </source>
</evidence>
<dbReference type="AlphaFoldDB" id="A0A8B7ZMA8"/>
<dbReference type="RefSeq" id="XP_022104492.1">
    <property type="nucleotide sequence ID" value="XM_022248800.1"/>
</dbReference>
<accession>A0A8B7ZMA8</accession>